<feature type="region of interest" description="Disordered" evidence="1">
    <location>
        <begin position="80"/>
        <end position="142"/>
    </location>
</feature>
<protein>
    <submittedName>
        <fullName evidence="2">Uncharacterized protein</fullName>
    </submittedName>
</protein>
<organism evidence="2 3">
    <name type="scientific">Liparis tanakae</name>
    <name type="common">Tanaka's snailfish</name>
    <dbReference type="NCBI Taxonomy" id="230148"/>
    <lineage>
        <taxon>Eukaryota</taxon>
        <taxon>Metazoa</taxon>
        <taxon>Chordata</taxon>
        <taxon>Craniata</taxon>
        <taxon>Vertebrata</taxon>
        <taxon>Euteleostomi</taxon>
        <taxon>Actinopterygii</taxon>
        <taxon>Neopterygii</taxon>
        <taxon>Teleostei</taxon>
        <taxon>Neoteleostei</taxon>
        <taxon>Acanthomorphata</taxon>
        <taxon>Eupercaria</taxon>
        <taxon>Perciformes</taxon>
        <taxon>Cottioidei</taxon>
        <taxon>Cottales</taxon>
        <taxon>Liparidae</taxon>
        <taxon>Liparis</taxon>
    </lineage>
</organism>
<dbReference type="EMBL" id="SRLO01000089">
    <property type="protein sequence ID" value="TNN76878.1"/>
    <property type="molecule type" value="Genomic_DNA"/>
</dbReference>
<accession>A0A4Z2IFZ0</accession>
<dbReference type="Proteomes" id="UP000314294">
    <property type="component" value="Unassembled WGS sequence"/>
</dbReference>
<evidence type="ECO:0000256" key="1">
    <source>
        <dbReference type="SAM" id="MobiDB-lite"/>
    </source>
</evidence>
<sequence length="176" mass="18829">MKTSFSDSHCSSTGRAGAEVINSDGALICTGFPADNTSPCFVPTVHMYSTALRIVPSLGEAAPCELNAFGLYGSPIRQTLRPLRGNGPSSAKRASSEVNRRLEARPAEHRQSERDAQRLRVVSESSLRGADGSRSSLSWSGLARADSGPIRPGLVWRTVLPNPPLPFTDSLQDHEG</sequence>
<reference evidence="2 3" key="1">
    <citation type="submission" date="2019-03" db="EMBL/GenBank/DDBJ databases">
        <title>First draft genome of Liparis tanakae, snailfish: a comprehensive survey of snailfish specific genes.</title>
        <authorList>
            <person name="Kim W."/>
            <person name="Song I."/>
            <person name="Jeong J.-H."/>
            <person name="Kim D."/>
            <person name="Kim S."/>
            <person name="Ryu S."/>
            <person name="Song J.Y."/>
            <person name="Lee S.K."/>
        </authorList>
    </citation>
    <scope>NUCLEOTIDE SEQUENCE [LARGE SCALE GENOMIC DNA]</scope>
    <source>
        <tissue evidence="2">Muscle</tissue>
    </source>
</reference>
<gene>
    <name evidence="2" type="ORF">EYF80_012931</name>
</gene>
<feature type="compositionally biased region" description="Basic and acidic residues" evidence="1">
    <location>
        <begin position="94"/>
        <end position="118"/>
    </location>
</feature>
<proteinExistence type="predicted"/>
<evidence type="ECO:0000313" key="2">
    <source>
        <dbReference type="EMBL" id="TNN76878.1"/>
    </source>
</evidence>
<dbReference type="AlphaFoldDB" id="A0A4Z2IFZ0"/>
<comment type="caution">
    <text evidence="2">The sequence shown here is derived from an EMBL/GenBank/DDBJ whole genome shotgun (WGS) entry which is preliminary data.</text>
</comment>
<keyword evidence="3" id="KW-1185">Reference proteome</keyword>
<name>A0A4Z2IFZ0_9TELE</name>
<evidence type="ECO:0000313" key="3">
    <source>
        <dbReference type="Proteomes" id="UP000314294"/>
    </source>
</evidence>